<dbReference type="AlphaFoldDB" id="A0AAD7EH47"/>
<dbReference type="EMBL" id="JARIHO010000044">
    <property type="protein sequence ID" value="KAJ7325459.1"/>
    <property type="molecule type" value="Genomic_DNA"/>
</dbReference>
<protein>
    <submittedName>
        <fullName evidence="1">Uncharacterized protein</fullName>
    </submittedName>
</protein>
<reference evidence="1" key="1">
    <citation type="submission" date="2023-03" db="EMBL/GenBank/DDBJ databases">
        <title>Massive genome expansion in bonnet fungi (Mycena s.s.) driven by repeated elements and novel gene families across ecological guilds.</title>
        <authorList>
            <consortium name="Lawrence Berkeley National Laboratory"/>
            <person name="Harder C.B."/>
            <person name="Miyauchi S."/>
            <person name="Viragh M."/>
            <person name="Kuo A."/>
            <person name="Thoen E."/>
            <person name="Andreopoulos B."/>
            <person name="Lu D."/>
            <person name="Skrede I."/>
            <person name="Drula E."/>
            <person name="Henrissat B."/>
            <person name="Morin E."/>
            <person name="Kohler A."/>
            <person name="Barry K."/>
            <person name="LaButti K."/>
            <person name="Morin E."/>
            <person name="Salamov A."/>
            <person name="Lipzen A."/>
            <person name="Mereny Z."/>
            <person name="Hegedus B."/>
            <person name="Baldrian P."/>
            <person name="Stursova M."/>
            <person name="Weitz H."/>
            <person name="Taylor A."/>
            <person name="Grigoriev I.V."/>
            <person name="Nagy L.G."/>
            <person name="Martin F."/>
            <person name="Kauserud H."/>
        </authorList>
    </citation>
    <scope>NUCLEOTIDE SEQUENCE</scope>
    <source>
        <strain evidence="1">CBHHK002</strain>
    </source>
</reference>
<comment type="caution">
    <text evidence="1">The sequence shown here is derived from an EMBL/GenBank/DDBJ whole genome shotgun (WGS) entry which is preliminary data.</text>
</comment>
<name>A0AAD7EH47_9AGAR</name>
<evidence type="ECO:0000313" key="1">
    <source>
        <dbReference type="EMBL" id="KAJ7325459.1"/>
    </source>
</evidence>
<evidence type="ECO:0000313" key="2">
    <source>
        <dbReference type="Proteomes" id="UP001218218"/>
    </source>
</evidence>
<keyword evidence="2" id="KW-1185">Reference proteome</keyword>
<organism evidence="1 2">
    <name type="scientific">Mycena albidolilacea</name>
    <dbReference type="NCBI Taxonomy" id="1033008"/>
    <lineage>
        <taxon>Eukaryota</taxon>
        <taxon>Fungi</taxon>
        <taxon>Dikarya</taxon>
        <taxon>Basidiomycota</taxon>
        <taxon>Agaricomycotina</taxon>
        <taxon>Agaricomycetes</taxon>
        <taxon>Agaricomycetidae</taxon>
        <taxon>Agaricales</taxon>
        <taxon>Marasmiineae</taxon>
        <taxon>Mycenaceae</taxon>
        <taxon>Mycena</taxon>
    </lineage>
</organism>
<accession>A0AAD7EH47</accession>
<dbReference type="Proteomes" id="UP001218218">
    <property type="component" value="Unassembled WGS sequence"/>
</dbReference>
<sequence length="403" mass="46437">MDFEELAAWLGIHNSRANHPCPQCLVHHDELHQLTNTFPLRTTESMSWALSCAPDAPKTACNDYLKSYGLHNFKVCHNSFEGNNGTLNLVQHFLWSFNNSDPYRMSGYDCLHYFDGGIWGHHTFWTILKVIRHKLGKDFNFLKQHSLSHALNDIRTKGTSRNMNIRVGEGFQQEMSAMYQKTNGKRAEHQISVLDENEETMAHLDMESAMWLHSQNAVDPEENLLPPPSVASGHWTLGSPELVSLADRISYHLILLIIEPCKTLYLNFQSTMDWKEGQDVLRCNAKFHGRKRYNSVMYAANDDPMAMGHLEFLFRCHPPYRRTIDLALVRPYRASNWSPRTRTDCPIREWQPAHAEHCKATFVALEHTVRGALVCPIFGAPREVFYVVDCIVADMFLRIHEIK</sequence>
<proteinExistence type="predicted"/>
<gene>
    <name evidence="1" type="ORF">DFH08DRAFT_926312</name>
</gene>